<dbReference type="GO" id="GO:0030295">
    <property type="term" value="F:protein kinase activator activity"/>
    <property type="evidence" value="ECO:0007669"/>
    <property type="project" value="TreeGrafter"/>
</dbReference>
<keyword evidence="5 11" id="KW-0808">Transferase</keyword>
<dbReference type="PRINTS" id="PR00344">
    <property type="entry name" value="BCTRLSENSOR"/>
</dbReference>
<accession>A0A348ALS5</accession>
<dbReference type="InterPro" id="IPR050351">
    <property type="entry name" value="BphY/WalK/GraS-like"/>
</dbReference>
<keyword evidence="8" id="KW-0175">Coiled coil</keyword>
<evidence type="ECO:0000256" key="4">
    <source>
        <dbReference type="ARBA" id="ARBA00022553"/>
    </source>
</evidence>
<dbReference type="Pfam" id="PF00512">
    <property type="entry name" value="HisKA"/>
    <property type="match status" value="1"/>
</dbReference>
<dbReference type="KEGG" id="mana:MAMMFC1_02708"/>
<dbReference type="Gene3D" id="1.10.287.130">
    <property type="match status" value="1"/>
</dbReference>
<dbReference type="AlphaFoldDB" id="A0A348ALS5"/>
<dbReference type="Gene3D" id="3.30.450.20">
    <property type="entry name" value="PAS domain"/>
    <property type="match status" value="1"/>
</dbReference>
<evidence type="ECO:0000256" key="9">
    <source>
        <dbReference type="SAM" id="Phobius"/>
    </source>
</evidence>
<keyword evidence="9" id="KW-0812">Transmembrane</keyword>
<dbReference type="Gene3D" id="3.30.565.10">
    <property type="entry name" value="Histidine kinase-like ATPase, C-terminal domain"/>
    <property type="match status" value="1"/>
</dbReference>
<dbReference type="PROSITE" id="PS50109">
    <property type="entry name" value="HIS_KIN"/>
    <property type="match status" value="1"/>
</dbReference>
<organism evidence="11 12">
    <name type="scientific">Methylomusa anaerophila</name>
    <dbReference type="NCBI Taxonomy" id="1930071"/>
    <lineage>
        <taxon>Bacteria</taxon>
        <taxon>Bacillati</taxon>
        <taxon>Bacillota</taxon>
        <taxon>Negativicutes</taxon>
        <taxon>Selenomonadales</taxon>
        <taxon>Sporomusaceae</taxon>
        <taxon>Methylomusa</taxon>
    </lineage>
</organism>
<dbReference type="InterPro" id="IPR003594">
    <property type="entry name" value="HATPase_dom"/>
</dbReference>
<dbReference type="GO" id="GO:0007234">
    <property type="term" value="P:osmosensory signaling via phosphorelay pathway"/>
    <property type="evidence" value="ECO:0007669"/>
    <property type="project" value="TreeGrafter"/>
</dbReference>
<evidence type="ECO:0000256" key="8">
    <source>
        <dbReference type="SAM" id="Coils"/>
    </source>
</evidence>
<dbReference type="SUPFAM" id="SSF55874">
    <property type="entry name" value="ATPase domain of HSP90 chaperone/DNA topoisomerase II/histidine kinase"/>
    <property type="match status" value="1"/>
</dbReference>
<evidence type="ECO:0000256" key="7">
    <source>
        <dbReference type="ARBA" id="ARBA00023012"/>
    </source>
</evidence>
<dbReference type="Proteomes" id="UP000276437">
    <property type="component" value="Chromosome"/>
</dbReference>
<feature type="transmembrane region" description="Helical" evidence="9">
    <location>
        <begin position="20"/>
        <end position="38"/>
    </location>
</feature>
<evidence type="ECO:0000256" key="3">
    <source>
        <dbReference type="ARBA" id="ARBA00012438"/>
    </source>
</evidence>
<gene>
    <name evidence="11" type="primary">cph1_4</name>
    <name evidence="11" type="ORF">MAMMFC1_02708</name>
</gene>
<dbReference type="OrthoDB" id="9805486at2"/>
<dbReference type="GO" id="GO:0000155">
    <property type="term" value="F:phosphorelay sensor kinase activity"/>
    <property type="evidence" value="ECO:0007669"/>
    <property type="project" value="InterPro"/>
</dbReference>
<keyword evidence="9" id="KW-1133">Transmembrane helix</keyword>
<dbReference type="SUPFAM" id="SSF55785">
    <property type="entry name" value="PYP-like sensor domain (PAS domain)"/>
    <property type="match status" value="1"/>
</dbReference>
<dbReference type="PANTHER" id="PTHR42878:SF15">
    <property type="entry name" value="BACTERIOPHYTOCHROME"/>
    <property type="match status" value="1"/>
</dbReference>
<proteinExistence type="predicted"/>
<feature type="domain" description="Histidine kinase" evidence="10">
    <location>
        <begin position="352"/>
        <end position="587"/>
    </location>
</feature>
<reference evidence="11 12" key="1">
    <citation type="journal article" date="2018" name="Int. J. Syst. Evol. Microbiol.">
        <title>Methylomusa anaerophila gen. nov., sp. nov., an anaerobic methanol-utilizing bacterium isolated from a microbial fuel cell.</title>
        <authorList>
            <person name="Amano N."/>
            <person name="Yamamuro A."/>
            <person name="Miyahara M."/>
            <person name="Kouzuma A."/>
            <person name="Abe T."/>
            <person name="Watanabe K."/>
        </authorList>
    </citation>
    <scope>NUCLEOTIDE SEQUENCE [LARGE SCALE GENOMIC DNA]</scope>
    <source>
        <strain evidence="11 12">MMFC1</strain>
    </source>
</reference>
<dbReference type="InterPro" id="IPR004358">
    <property type="entry name" value="Sig_transdc_His_kin-like_C"/>
</dbReference>
<dbReference type="RefSeq" id="WP_126308970.1">
    <property type="nucleotide sequence ID" value="NZ_AP018449.1"/>
</dbReference>
<keyword evidence="7" id="KW-0902">Two-component regulatory system</keyword>
<dbReference type="InterPro" id="IPR035965">
    <property type="entry name" value="PAS-like_dom_sf"/>
</dbReference>
<dbReference type="EC" id="2.7.13.3" evidence="3"/>
<evidence type="ECO:0000256" key="5">
    <source>
        <dbReference type="ARBA" id="ARBA00022679"/>
    </source>
</evidence>
<evidence type="ECO:0000313" key="12">
    <source>
        <dbReference type="Proteomes" id="UP000276437"/>
    </source>
</evidence>
<dbReference type="GO" id="GO:0000156">
    <property type="term" value="F:phosphorelay response regulator activity"/>
    <property type="evidence" value="ECO:0007669"/>
    <property type="project" value="TreeGrafter"/>
</dbReference>
<dbReference type="InterPro" id="IPR036890">
    <property type="entry name" value="HATPase_C_sf"/>
</dbReference>
<dbReference type="InterPro" id="IPR036097">
    <property type="entry name" value="HisK_dim/P_sf"/>
</dbReference>
<dbReference type="InterPro" id="IPR005467">
    <property type="entry name" value="His_kinase_dom"/>
</dbReference>
<evidence type="ECO:0000256" key="1">
    <source>
        <dbReference type="ARBA" id="ARBA00000085"/>
    </source>
</evidence>
<dbReference type="PANTHER" id="PTHR42878">
    <property type="entry name" value="TWO-COMPONENT HISTIDINE KINASE"/>
    <property type="match status" value="1"/>
</dbReference>
<sequence>MLFINCRKVFSVSWSIPNGLIARFCTLLLLILLIIGLMQTGDSLAAESPPAGKVLFNGDYPIQFKVPLEWELHRWQILGVLVLVLLETFLVFQLLASRRQRQRAEKELRQLNVQLENKVRDRMSELQDINATLEEEIAERQATEEELRATYDALTASQGRYQGLFDHMQNPFTLKKVIIDDHGRPADLEYVEVNPMFQRMIGRKAGNIVGKRFKEVYPALTEKPFDWIQELGEVALNGQPKNFEAYFGISRRWYQFSAYSPEQGSIALISTDITAGKQAEQQLQYLNEQLKSKMQELQDINATLEEEISERQTAQEALVASRDSLLVREAQLKHYASELVDTNKELRDFANIVAHDFRTPMVNLKGFAQELDHTLADLRQIIQDQAAYFPDEVSQKVDELLDRDVPEALTYIHSSVDRLDRMVATLLKLAQVGRREMSYQQVDMRELVGNVMQSFDRQITHNGIQTQVGTLPQIETDQLALEQIIGNLLDNAIKYLEPGRPGRIEISCIDNGDEYLFCIEDNGRGIAAMDCEKIFDIFRRSGKQDMPGEGMGLAYVRTLIRQLGGKVWCKSELGIGTKMNFTIPKRHYNDNLTNSAVVI</sequence>
<keyword evidence="12" id="KW-1185">Reference proteome</keyword>
<feature type="coiled-coil region" evidence="8">
    <location>
        <begin position="276"/>
        <end position="317"/>
    </location>
</feature>
<evidence type="ECO:0000256" key="6">
    <source>
        <dbReference type="ARBA" id="ARBA00022777"/>
    </source>
</evidence>
<comment type="subcellular location">
    <subcellularLocation>
        <location evidence="2">Membrane</location>
    </subcellularLocation>
</comment>
<evidence type="ECO:0000256" key="2">
    <source>
        <dbReference type="ARBA" id="ARBA00004370"/>
    </source>
</evidence>
<dbReference type="Pfam" id="PF02518">
    <property type="entry name" value="HATPase_c"/>
    <property type="match status" value="1"/>
</dbReference>
<dbReference type="SMART" id="SM00387">
    <property type="entry name" value="HATPase_c"/>
    <property type="match status" value="1"/>
</dbReference>
<dbReference type="GO" id="GO:0016020">
    <property type="term" value="C:membrane"/>
    <property type="evidence" value="ECO:0007669"/>
    <property type="project" value="UniProtKB-SubCell"/>
</dbReference>
<dbReference type="FunFam" id="3.30.565.10:FF:000006">
    <property type="entry name" value="Sensor histidine kinase WalK"/>
    <property type="match status" value="1"/>
</dbReference>
<keyword evidence="6" id="KW-0418">Kinase</keyword>
<name>A0A348ALS5_9FIRM</name>
<feature type="coiled-coil region" evidence="8">
    <location>
        <begin position="94"/>
        <end position="153"/>
    </location>
</feature>
<feature type="transmembrane region" description="Helical" evidence="9">
    <location>
        <begin position="75"/>
        <end position="96"/>
    </location>
</feature>
<dbReference type="CDD" id="cd00082">
    <property type="entry name" value="HisKA"/>
    <property type="match status" value="1"/>
</dbReference>
<keyword evidence="4" id="KW-0597">Phosphoprotein</keyword>
<dbReference type="SMART" id="SM00388">
    <property type="entry name" value="HisKA"/>
    <property type="match status" value="1"/>
</dbReference>
<evidence type="ECO:0000313" key="11">
    <source>
        <dbReference type="EMBL" id="BBB92023.1"/>
    </source>
</evidence>
<comment type="catalytic activity">
    <reaction evidence="1">
        <text>ATP + protein L-histidine = ADP + protein N-phospho-L-histidine.</text>
        <dbReference type="EC" id="2.7.13.3"/>
    </reaction>
</comment>
<dbReference type="InterPro" id="IPR003661">
    <property type="entry name" value="HisK_dim/P_dom"/>
</dbReference>
<dbReference type="EMBL" id="AP018449">
    <property type="protein sequence ID" value="BBB92023.1"/>
    <property type="molecule type" value="Genomic_DNA"/>
</dbReference>
<keyword evidence="9" id="KW-0472">Membrane</keyword>
<dbReference type="SUPFAM" id="SSF47384">
    <property type="entry name" value="Homodimeric domain of signal transducing histidine kinase"/>
    <property type="match status" value="1"/>
</dbReference>
<protein>
    <recommendedName>
        <fullName evidence="3">histidine kinase</fullName>
        <ecNumber evidence="3">2.7.13.3</ecNumber>
    </recommendedName>
</protein>
<evidence type="ECO:0000259" key="10">
    <source>
        <dbReference type="PROSITE" id="PS50109"/>
    </source>
</evidence>